<dbReference type="EMBL" id="BMHF01000011">
    <property type="protein sequence ID" value="GGA43481.1"/>
    <property type="molecule type" value="Genomic_DNA"/>
</dbReference>
<comment type="caution">
    <text evidence="2">The sequence shown here is derived from an EMBL/GenBank/DDBJ whole genome shotgun (WGS) entry which is preliminary data.</text>
</comment>
<feature type="chain" id="PRO_5046807812" evidence="1">
    <location>
        <begin position="32"/>
        <end position="252"/>
    </location>
</feature>
<evidence type="ECO:0000313" key="3">
    <source>
        <dbReference type="Proteomes" id="UP000609323"/>
    </source>
</evidence>
<feature type="signal peptide" evidence="1">
    <location>
        <begin position="1"/>
        <end position="31"/>
    </location>
</feature>
<evidence type="ECO:0000256" key="1">
    <source>
        <dbReference type="SAM" id="SignalP"/>
    </source>
</evidence>
<keyword evidence="3" id="KW-1185">Reference proteome</keyword>
<reference evidence="3" key="1">
    <citation type="journal article" date="2019" name="Int. J. Syst. Evol. Microbiol.">
        <title>The Global Catalogue of Microorganisms (GCM) 10K type strain sequencing project: providing services to taxonomists for standard genome sequencing and annotation.</title>
        <authorList>
            <consortium name="The Broad Institute Genomics Platform"/>
            <consortium name="The Broad Institute Genome Sequencing Center for Infectious Disease"/>
            <person name="Wu L."/>
            <person name="Ma J."/>
        </authorList>
    </citation>
    <scope>NUCLEOTIDE SEQUENCE [LARGE SCALE GENOMIC DNA]</scope>
    <source>
        <strain evidence="3">CGMCC 1.15044</strain>
    </source>
</reference>
<name>A0ABQ1GH11_9BACL</name>
<dbReference type="Proteomes" id="UP000609323">
    <property type="component" value="Unassembled WGS sequence"/>
</dbReference>
<evidence type="ECO:0000313" key="2">
    <source>
        <dbReference type="EMBL" id="GGA43481.1"/>
    </source>
</evidence>
<sequence length="252" mass="25708">MNNKQKFVFRKIALSALIVSALGSAAALANAATPTADVKPVKAVTAPGPLSVKLQDPLVVAKQYAPETAAAWEKLLNEYNTLITDNTASLVERPFATPSAASQPEAAPAAPAAVPVADQNLTLVPVQGDFDFSSIEVQAGTATPVEGVKIDASKLSGVTQPAPVAAPAAAADQTPVPVPAPTPAPAPAQGVAVLNAGAVGLEKAAPAEDSLLQRQIDLAQAVASKDANSIKTALSKLFSTYETQIKHMHESK</sequence>
<keyword evidence="1" id="KW-0732">Signal</keyword>
<protein>
    <submittedName>
        <fullName evidence="2">Uncharacterized protein</fullName>
    </submittedName>
</protein>
<gene>
    <name evidence="2" type="ORF">GCM10010917_30970</name>
</gene>
<organism evidence="2 3">
    <name type="scientific">Paenibacillus physcomitrellae</name>
    <dbReference type="NCBI Taxonomy" id="1619311"/>
    <lineage>
        <taxon>Bacteria</taxon>
        <taxon>Bacillati</taxon>
        <taxon>Bacillota</taxon>
        <taxon>Bacilli</taxon>
        <taxon>Bacillales</taxon>
        <taxon>Paenibacillaceae</taxon>
        <taxon>Paenibacillus</taxon>
    </lineage>
</organism>
<proteinExistence type="predicted"/>
<accession>A0ABQ1GH11</accession>
<dbReference type="RefSeq" id="WP_094094410.1">
    <property type="nucleotide sequence ID" value="NZ_BMHF01000011.1"/>
</dbReference>